<gene>
    <name evidence="1" type="primary">SETMAR</name>
    <name evidence="1" type="ORF">TNCV_930661</name>
</gene>
<dbReference type="GO" id="GO:0042800">
    <property type="term" value="F:histone H3K4 methyltransferase activity"/>
    <property type="evidence" value="ECO:0007669"/>
    <property type="project" value="TreeGrafter"/>
</dbReference>
<accession>A0A8X7BCQ4</accession>
<dbReference type="Gene3D" id="3.30.420.10">
    <property type="entry name" value="Ribonuclease H-like superfamily/Ribonuclease H"/>
    <property type="match status" value="1"/>
</dbReference>
<dbReference type="Proteomes" id="UP000887159">
    <property type="component" value="Unassembled WGS sequence"/>
</dbReference>
<dbReference type="GO" id="GO:0005634">
    <property type="term" value="C:nucleus"/>
    <property type="evidence" value="ECO:0007669"/>
    <property type="project" value="TreeGrafter"/>
</dbReference>
<dbReference type="GO" id="GO:0044774">
    <property type="term" value="P:mitotic DNA integrity checkpoint signaling"/>
    <property type="evidence" value="ECO:0007669"/>
    <property type="project" value="TreeGrafter"/>
</dbReference>
<evidence type="ECO:0000313" key="2">
    <source>
        <dbReference type="Proteomes" id="UP000887159"/>
    </source>
</evidence>
<dbReference type="GO" id="GO:0006303">
    <property type="term" value="P:double-strand break repair via nonhomologous end joining"/>
    <property type="evidence" value="ECO:0007669"/>
    <property type="project" value="TreeGrafter"/>
</dbReference>
<dbReference type="GO" id="GO:0003697">
    <property type="term" value="F:single-stranded DNA binding"/>
    <property type="evidence" value="ECO:0007669"/>
    <property type="project" value="TreeGrafter"/>
</dbReference>
<dbReference type="GO" id="GO:0003690">
    <property type="term" value="F:double-stranded DNA binding"/>
    <property type="evidence" value="ECO:0007669"/>
    <property type="project" value="TreeGrafter"/>
</dbReference>
<sequence>MLVVSMWEMTTKMNLLWTPLDILPCCGRVLCVTLSGKIPIAVLDVFTAHLVSGLCYSSLYVDSPCSSRLIELKFTGIETFYWREICSFAQELKIDHNTVLTHLLEVGFKKKLIFCVSHKLTPKNMTNRIFICKAFTKQNEIDSFLKRMWDWKGIIYYELLLYGQILNSDIYCQRLDRLKPAIDQKRQELANRRGVLFYQDTVRPHTSVVIRQKLWELCLEVLMLSPYSPDLVPIDYHLCSHCKTS</sequence>
<protein>
    <submittedName>
        <fullName evidence="1">Histone-lysine N-methyltransferase SETMAR</fullName>
    </submittedName>
</protein>
<keyword evidence="2" id="KW-1185">Reference proteome</keyword>
<reference evidence="1" key="1">
    <citation type="submission" date="2020-08" db="EMBL/GenBank/DDBJ databases">
        <title>Multicomponent nature underlies the extraordinary mechanical properties of spider dragline silk.</title>
        <authorList>
            <person name="Kono N."/>
            <person name="Nakamura H."/>
            <person name="Mori M."/>
            <person name="Yoshida Y."/>
            <person name="Ohtoshi R."/>
            <person name="Malay A.D."/>
            <person name="Moran D.A.P."/>
            <person name="Tomita M."/>
            <person name="Numata K."/>
            <person name="Arakawa K."/>
        </authorList>
    </citation>
    <scope>NUCLEOTIDE SEQUENCE</scope>
</reference>
<dbReference type="InterPro" id="IPR036397">
    <property type="entry name" value="RNaseH_sf"/>
</dbReference>
<dbReference type="PANTHER" id="PTHR46060:SF2">
    <property type="entry name" value="HISTONE-LYSINE N-METHYLTRANSFERASE SETMAR"/>
    <property type="match status" value="1"/>
</dbReference>
<dbReference type="GO" id="GO:0000014">
    <property type="term" value="F:single-stranded DNA endodeoxyribonuclease activity"/>
    <property type="evidence" value="ECO:0007669"/>
    <property type="project" value="TreeGrafter"/>
</dbReference>
<dbReference type="AlphaFoldDB" id="A0A8X7BCQ4"/>
<dbReference type="GO" id="GO:0044547">
    <property type="term" value="F:DNA topoisomerase binding"/>
    <property type="evidence" value="ECO:0007669"/>
    <property type="project" value="TreeGrafter"/>
</dbReference>
<proteinExistence type="predicted"/>
<dbReference type="GO" id="GO:0031297">
    <property type="term" value="P:replication fork processing"/>
    <property type="evidence" value="ECO:0007669"/>
    <property type="project" value="TreeGrafter"/>
</dbReference>
<dbReference type="GO" id="GO:0046975">
    <property type="term" value="F:histone H3K36 methyltransferase activity"/>
    <property type="evidence" value="ECO:0007669"/>
    <property type="project" value="TreeGrafter"/>
</dbReference>
<dbReference type="GO" id="GO:0000793">
    <property type="term" value="C:condensed chromosome"/>
    <property type="evidence" value="ECO:0007669"/>
    <property type="project" value="TreeGrafter"/>
</dbReference>
<dbReference type="PANTHER" id="PTHR46060">
    <property type="entry name" value="MARINER MOS1 TRANSPOSASE-LIKE PROTEIN"/>
    <property type="match status" value="1"/>
</dbReference>
<dbReference type="InterPro" id="IPR001888">
    <property type="entry name" value="Transposase_1"/>
</dbReference>
<dbReference type="GO" id="GO:0000729">
    <property type="term" value="P:DNA double-strand break processing"/>
    <property type="evidence" value="ECO:0007669"/>
    <property type="project" value="TreeGrafter"/>
</dbReference>
<dbReference type="EMBL" id="BMAU01021378">
    <property type="protein sequence ID" value="GFY26925.1"/>
    <property type="molecule type" value="Genomic_DNA"/>
</dbReference>
<comment type="caution">
    <text evidence="1">The sequence shown here is derived from an EMBL/GenBank/DDBJ whole genome shotgun (WGS) entry which is preliminary data.</text>
</comment>
<dbReference type="InterPro" id="IPR052709">
    <property type="entry name" value="Transposase-MT_Hybrid"/>
</dbReference>
<dbReference type="GO" id="GO:0015074">
    <property type="term" value="P:DNA integration"/>
    <property type="evidence" value="ECO:0007669"/>
    <property type="project" value="TreeGrafter"/>
</dbReference>
<name>A0A8X7BCQ4_TRICX</name>
<dbReference type="GO" id="GO:0035861">
    <property type="term" value="C:site of double-strand break"/>
    <property type="evidence" value="ECO:0007669"/>
    <property type="project" value="TreeGrafter"/>
</dbReference>
<organism evidence="1 2">
    <name type="scientific">Trichonephila clavipes</name>
    <name type="common">Golden silk orbweaver</name>
    <name type="synonym">Nephila clavipes</name>
    <dbReference type="NCBI Taxonomy" id="2585209"/>
    <lineage>
        <taxon>Eukaryota</taxon>
        <taxon>Metazoa</taxon>
        <taxon>Ecdysozoa</taxon>
        <taxon>Arthropoda</taxon>
        <taxon>Chelicerata</taxon>
        <taxon>Arachnida</taxon>
        <taxon>Araneae</taxon>
        <taxon>Araneomorphae</taxon>
        <taxon>Entelegynae</taxon>
        <taxon>Araneoidea</taxon>
        <taxon>Nephilidae</taxon>
        <taxon>Trichonephila</taxon>
    </lineage>
</organism>
<evidence type="ECO:0000313" key="1">
    <source>
        <dbReference type="EMBL" id="GFY26925.1"/>
    </source>
</evidence>
<dbReference type="Pfam" id="PF01359">
    <property type="entry name" value="Transposase_1"/>
    <property type="match status" value="1"/>
</dbReference>